<proteinExistence type="predicted"/>
<evidence type="ECO:0000313" key="2">
    <source>
        <dbReference type="EMBL" id="TYG49796.1"/>
    </source>
</evidence>
<name>A0A5D2B2R3_GOSDA</name>
<accession>A0A5D2B2R3</accession>
<evidence type="ECO:0000256" key="1">
    <source>
        <dbReference type="SAM" id="Coils"/>
    </source>
</evidence>
<evidence type="ECO:0000313" key="3">
    <source>
        <dbReference type="Proteomes" id="UP000323506"/>
    </source>
</evidence>
<protein>
    <submittedName>
        <fullName evidence="2">Uncharacterized protein</fullName>
    </submittedName>
</protein>
<keyword evidence="3" id="KW-1185">Reference proteome</keyword>
<organism evidence="2 3">
    <name type="scientific">Gossypium darwinii</name>
    <name type="common">Darwin's cotton</name>
    <name type="synonym">Gossypium barbadense var. darwinii</name>
    <dbReference type="NCBI Taxonomy" id="34276"/>
    <lineage>
        <taxon>Eukaryota</taxon>
        <taxon>Viridiplantae</taxon>
        <taxon>Streptophyta</taxon>
        <taxon>Embryophyta</taxon>
        <taxon>Tracheophyta</taxon>
        <taxon>Spermatophyta</taxon>
        <taxon>Magnoliopsida</taxon>
        <taxon>eudicotyledons</taxon>
        <taxon>Gunneridae</taxon>
        <taxon>Pentapetalae</taxon>
        <taxon>rosids</taxon>
        <taxon>malvids</taxon>
        <taxon>Malvales</taxon>
        <taxon>Malvaceae</taxon>
        <taxon>Malvoideae</taxon>
        <taxon>Gossypium</taxon>
    </lineage>
</organism>
<gene>
    <name evidence="2" type="ORF">ES288_D10G122900v1</name>
</gene>
<keyword evidence="1" id="KW-0175">Coiled coil</keyword>
<dbReference type="EMBL" id="CM017710">
    <property type="protein sequence ID" value="TYG49796.1"/>
    <property type="molecule type" value="Genomic_DNA"/>
</dbReference>
<dbReference type="AlphaFoldDB" id="A0A5D2B2R3"/>
<dbReference type="Proteomes" id="UP000323506">
    <property type="component" value="Chromosome D10"/>
</dbReference>
<reference evidence="2 3" key="1">
    <citation type="submission" date="2019-06" db="EMBL/GenBank/DDBJ databases">
        <title>WGS assembly of Gossypium darwinii.</title>
        <authorList>
            <person name="Chen Z.J."/>
            <person name="Sreedasyam A."/>
            <person name="Ando A."/>
            <person name="Song Q."/>
            <person name="De L."/>
            <person name="Hulse-Kemp A."/>
            <person name="Ding M."/>
            <person name="Ye W."/>
            <person name="Kirkbride R."/>
            <person name="Jenkins J."/>
            <person name="Plott C."/>
            <person name="Lovell J."/>
            <person name="Lin Y.-M."/>
            <person name="Vaughn R."/>
            <person name="Liu B."/>
            <person name="Li W."/>
            <person name="Simpson S."/>
            <person name="Scheffler B."/>
            <person name="Saski C."/>
            <person name="Grover C."/>
            <person name="Hu G."/>
            <person name="Conover J."/>
            <person name="Carlson J."/>
            <person name="Shu S."/>
            <person name="Boston L."/>
            <person name="Williams M."/>
            <person name="Peterson D."/>
            <person name="Mcgee K."/>
            <person name="Jones D."/>
            <person name="Wendel J."/>
            <person name="Stelly D."/>
            <person name="Grimwood J."/>
            <person name="Schmutz J."/>
        </authorList>
    </citation>
    <scope>NUCLEOTIDE SEQUENCE [LARGE SCALE GENOMIC DNA]</scope>
    <source>
        <strain evidence="2">1808015.09</strain>
    </source>
</reference>
<feature type="coiled-coil region" evidence="1">
    <location>
        <begin position="131"/>
        <end position="158"/>
    </location>
</feature>
<sequence length="374" mass="42454">MDPNAATNVATPPDVVASICGIHASPNTAHIATITAPNPIALHVSFTKPFPDISKIEVFDGNNFKWWQEHIFLVFHMHGVVFARTEKLSFDSLNKQTELWVHANKVCRHTIISTLPKEFFLCLLFVQGSKRADVKVQINEYHKLLKDLKSKNITLSEEFVAGLLIEKFPPSCIRNFFLADLITHIIIKETDKKEARAAKRKEIITLANLINGKPKRSMVKKMIISLKQKTLPLRIKKNLLCLWQIRLLCTSMQAPKGDNPTRPNVNVVEADEIIAVIISQANIVINVKEWVFALNGLFHLPNIRTNLVLVGVLGKVGVKASFESNKVIMTKNNVFIDEVFDKFVKYKARVKNQLNKKIIRIRSEHVLLNDFSEK</sequence>